<accession>A0ABW2FXL1</accession>
<keyword evidence="2" id="KW-1185">Reference proteome</keyword>
<reference evidence="2" key="1">
    <citation type="journal article" date="2019" name="Int. J. Syst. Evol. Microbiol.">
        <title>The Global Catalogue of Microorganisms (GCM) 10K type strain sequencing project: providing services to taxonomists for standard genome sequencing and annotation.</title>
        <authorList>
            <consortium name="The Broad Institute Genomics Platform"/>
            <consortium name="The Broad Institute Genome Sequencing Center for Infectious Disease"/>
            <person name="Wu L."/>
            <person name="Ma J."/>
        </authorList>
    </citation>
    <scope>NUCLEOTIDE SEQUENCE [LARGE SCALE GENOMIC DNA]</scope>
    <source>
        <strain evidence="2">CGMCC 1.12859</strain>
    </source>
</reference>
<dbReference type="RefSeq" id="WP_100891318.1">
    <property type="nucleotide sequence ID" value="NZ_BAABKV010000001.1"/>
</dbReference>
<dbReference type="InterPro" id="IPR046263">
    <property type="entry name" value="DUF6296"/>
</dbReference>
<evidence type="ECO:0000313" key="2">
    <source>
        <dbReference type="Proteomes" id="UP001596435"/>
    </source>
</evidence>
<name>A0ABW2FXL1_9ACTN</name>
<evidence type="ECO:0000313" key="1">
    <source>
        <dbReference type="EMBL" id="MFC7180340.1"/>
    </source>
</evidence>
<dbReference type="EMBL" id="JBHTAJ010000018">
    <property type="protein sequence ID" value="MFC7180340.1"/>
    <property type="molecule type" value="Genomic_DNA"/>
</dbReference>
<sequence>MDTGRRWVLTYPGAPGAHERQQTAVVEYRGGVGPQGHALCTDESGRIQVEITEDGFAHLIAWADLPDPQTPIHAEPLA</sequence>
<proteinExistence type="predicted"/>
<dbReference type="Pfam" id="PF19813">
    <property type="entry name" value="DUF6296"/>
    <property type="match status" value="1"/>
</dbReference>
<protein>
    <submittedName>
        <fullName evidence="1">DUF6296 family protein</fullName>
    </submittedName>
</protein>
<dbReference type="Proteomes" id="UP001596435">
    <property type="component" value="Unassembled WGS sequence"/>
</dbReference>
<gene>
    <name evidence="1" type="ORF">ACFQMG_12325</name>
</gene>
<comment type="caution">
    <text evidence="1">The sequence shown here is derived from an EMBL/GenBank/DDBJ whole genome shotgun (WGS) entry which is preliminary data.</text>
</comment>
<organism evidence="1 2">
    <name type="scientific">Kitasatospora paranensis</name>
    <dbReference type="NCBI Taxonomy" id="258053"/>
    <lineage>
        <taxon>Bacteria</taxon>
        <taxon>Bacillati</taxon>
        <taxon>Actinomycetota</taxon>
        <taxon>Actinomycetes</taxon>
        <taxon>Kitasatosporales</taxon>
        <taxon>Streptomycetaceae</taxon>
        <taxon>Kitasatospora</taxon>
    </lineage>
</organism>